<evidence type="ECO:0000313" key="6">
    <source>
        <dbReference type="Proteomes" id="UP000824241"/>
    </source>
</evidence>
<dbReference type="GO" id="GO:0003697">
    <property type="term" value="F:single-stranded DNA binding"/>
    <property type="evidence" value="ECO:0007669"/>
    <property type="project" value="UniProtKB-UniRule"/>
</dbReference>
<dbReference type="GO" id="GO:0009295">
    <property type="term" value="C:nucleoid"/>
    <property type="evidence" value="ECO:0007669"/>
    <property type="project" value="TreeGrafter"/>
</dbReference>
<dbReference type="Proteomes" id="UP000824241">
    <property type="component" value="Unassembled WGS sequence"/>
</dbReference>
<reference evidence="5" key="2">
    <citation type="journal article" date="2021" name="PeerJ">
        <title>Extensive microbial diversity within the chicken gut microbiome revealed by metagenomics and culture.</title>
        <authorList>
            <person name="Gilroy R."/>
            <person name="Ravi A."/>
            <person name="Getino M."/>
            <person name="Pursley I."/>
            <person name="Horton D.L."/>
            <person name="Alikhan N.F."/>
            <person name="Baker D."/>
            <person name="Gharbi K."/>
            <person name="Hall N."/>
            <person name="Watson M."/>
            <person name="Adriaenssens E.M."/>
            <person name="Foster-Nyarko E."/>
            <person name="Jarju S."/>
            <person name="Secka A."/>
            <person name="Antonio M."/>
            <person name="Oren A."/>
            <person name="Chaudhuri R.R."/>
            <person name="La Ragione R."/>
            <person name="Hildebrand F."/>
            <person name="Pallen M.J."/>
        </authorList>
    </citation>
    <scope>NUCLEOTIDE SEQUENCE</scope>
    <source>
        <strain evidence="5">CHK189-12415</strain>
    </source>
</reference>
<organism evidence="5 6">
    <name type="scientific">Candidatus Faecivivens stercoravium</name>
    <dbReference type="NCBI Taxonomy" id="2840803"/>
    <lineage>
        <taxon>Bacteria</taxon>
        <taxon>Bacillati</taxon>
        <taxon>Bacillota</taxon>
        <taxon>Clostridia</taxon>
        <taxon>Eubacteriales</taxon>
        <taxon>Oscillospiraceae</taxon>
        <taxon>Oscillospiraceae incertae sedis</taxon>
        <taxon>Candidatus Faecivivens</taxon>
    </lineage>
</organism>
<comment type="caution">
    <text evidence="5">The sequence shown here is derived from an EMBL/GenBank/DDBJ whole genome shotgun (WGS) entry which is preliminary data.</text>
</comment>
<sequence length="170" mass="18789">MLNRIFLMGRLVADPELRQTPNGISVASFRIAVDRNYQNKASGERQTDFISCVAWRQTGEFISRYFSKGRMICVEGSLQTRSYEDKTGQKRTAFDVVVDQAYFADSRQGGGQGGQSYGDASYGGQSYGGNTYQQPAPRFEEPQRGQSLSVGDFGGSGFEELDNDDGDLPF</sequence>
<protein>
    <recommendedName>
        <fullName evidence="2 3">Single-stranded DNA-binding protein</fullName>
        <shortName evidence="2">SSB</shortName>
    </recommendedName>
</protein>
<gene>
    <name evidence="5" type="ORF">IAB37_03080</name>
</gene>
<feature type="region of interest" description="Disordered" evidence="4">
    <location>
        <begin position="106"/>
        <end position="170"/>
    </location>
</feature>
<dbReference type="NCBIfam" id="TIGR00621">
    <property type="entry name" value="ssb"/>
    <property type="match status" value="1"/>
</dbReference>
<dbReference type="InterPro" id="IPR012340">
    <property type="entry name" value="NA-bd_OB-fold"/>
</dbReference>
<dbReference type="PIRSF" id="PIRSF002070">
    <property type="entry name" value="SSB"/>
    <property type="match status" value="1"/>
</dbReference>
<dbReference type="GO" id="GO:0006260">
    <property type="term" value="P:DNA replication"/>
    <property type="evidence" value="ECO:0007669"/>
    <property type="project" value="InterPro"/>
</dbReference>
<dbReference type="SUPFAM" id="SSF50249">
    <property type="entry name" value="Nucleic acid-binding proteins"/>
    <property type="match status" value="1"/>
</dbReference>
<dbReference type="Pfam" id="PF00436">
    <property type="entry name" value="SSB"/>
    <property type="match status" value="1"/>
</dbReference>
<dbReference type="PANTHER" id="PTHR10302">
    <property type="entry name" value="SINGLE-STRANDED DNA-BINDING PROTEIN"/>
    <property type="match status" value="1"/>
</dbReference>
<name>A0A9D1DWR5_9FIRM</name>
<dbReference type="EMBL" id="DVHA01000100">
    <property type="protein sequence ID" value="HIR60539.1"/>
    <property type="molecule type" value="Genomic_DNA"/>
</dbReference>
<dbReference type="AlphaFoldDB" id="A0A9D1DWR5"/>
<dbReference type="InterPro" id="IPR011344">
    <property type="entry name" value="ssDNA-bd"/>
</dbReference>
<dbReference type="CDD" id="cd04496">
    <property type="entry name" value="SSB_OBF"/>
    <property type="match status" value="1"/>
</dbReference>
<dbReference type="HAMAP" id="MF_00984">
    <property type="entry name" value="SSB"/>
    <property type="match status" value="1"/>
</dbReference>
<evidence type="ECO:0000256" key="3">
    <source>
        <dbReference type="PIRNR" id="PIRNR002070"/>
    </source>
</evidence>
<dbReference type="PANTHER" id="PTHR10302:SF27">
    <property type="entry name" value="SINGLE-STRANDED DNA-BINDING PROTEIN"/>
    <property type="match status" value="1"/>
</dbReference>
<reference evidence="5" key="1">
    <citation type="submission" date="2020-10" db="EMBL/GenBank/DDBJ databases">
        <authorList>
            <person name="Gilroy R."/>
        </authorList>
    </citation>
    <scope>NUCLEOTIDE SEQUENCE</scope>
    <source>
        <strain evidence="5">CHK189-12415</strain>
    </source>
</reference>
<feature type="compositionally biased region" description="Acidic residues" evidence="4">
    <location>
        <begin position="159"/>
        <end position="170"/>
    </location>
</feature>
<accession>A0A9D1DWR5</accession>
<dbReference type="PROSITE" id="PS50935">
    <property type="entry name" value="SSB"/>
    <property type="match status" value="1"/>
</dbReference>
<comment type="subunit">
    <text evidence="2">Homotetramer.</text>
</comment>
<proteinExistence type="inferred from homology"/>
<dbReference type="Gene3D" id="2.40.50.140">
    <property type="entry name" value="Nucleic acid-binding proteins"/>
    <property type="match status" value="1"/>
</dbReference>
<evidence type="ECO:0000256" key="1">
    <source>
        <dbReference type="ARBA" id="ARBA00023125"/>
    </source>
</evidence>
<keyword evidence="1 2" id="KW-0238">DNA-binding</keyword>
<evidence type="ECO:0000313" key="5">
    <source>
        <dbReference type="EMBL" id="HIR60539.1"/>
    </source>
</evidence>
<evidence type="ECO:0000256" key="4">
    <source>
        <dbReference type="SAM" id="MobiDB-lite"/>
    </source>
</evidence>
<dbReference type="InterPro" id="IPR000424">
    <property type="entry name" value="Primosome_PriB/ssb"/>
</dbReference>
<evidence type="ECO:0000256" key="2">
    <source>
        <dbReference type="HAMAP-Rule" id="MF_00984"/>
    </source>
</evidence>
<comment type="caution">
    <text evidence="2">Lacks conserved residue(s) required for the propagation of feature annotation.</text>
</comment>